<organism evidence="1 2">
    <name type="scientific">Hominenteromicrobium mulieris</name>
    <dbReference type="NCBI Taxonomy" id="2885357"/>
    <lineage>
        <taxon>Bacteria</taxon>
        <taxon>Bacillati</taxon>
        <taxon>Bacillota</taxon>
        <taxon>Clostridia</taxon>
        <taxon>Eubacteriales</taxon>
        <taxon>Oscillospiraceae</taxon>
        <taxon>Hominenteromicrobium</taxon>
    </lineage>
</organism>
<proteinExistence type="predicted"/>
<gene>
    <name evidence="1" type="ORF">LKD31_03700</name>
</gene>
<evidence type="ECO:0000313" key="1">
    <source>
        <dbReference type="EMBL" id="MCC2136119.1"/>
    </source>
</evidence>
<accession>A0AAE3AKY0</accession>
<comment type="caution">
    <text evidence="1">The sequence shown here is derived from an EMBL/GenBank/DDBJ whole genome shotgun (WGS) entry which is preliminary data.</text>
</comment>
<dbReference type="PANTHER" id="PTHR42110">
    <property type="entry name" value="L-ASPARAGINASE, PUTATIVE (AFU_ORTHOLOGUE AFUA_3G11890)-RELATED"/>
    <property type="match status" value="1"/>
</dbReference>
<dbReference type="Proteomes" id="UP001199424">
    <property type="component" value="Unassembled WGS sequence"/>
</dbReference>
<protein>
    <submittedName>
        <fullName evidence="1">Asparaginase</fullName>
    </submittedName>
</protein>
<dbReference type="EMBL" id="JAJEQC010000002">
    <property type="protein sequence ID" value="MCC2136119.1"/>
    <property type="molecule type" value="Genomic_DNA"/>
</dbReference>
<sequence length="337" mass="37487">MSDTVRLTEEFRGGLLDLTHYGYISIVDEKGKVIYSAGDPEAMVFYRSASKPVQALPVIAHHLDEKYGFTDEETVLFAGSHLGESFHINALKSIMKKADLNPEDLIMKPTVPGSTEANEERIRQGLPKSKLYHNCSGKHAALMLTQREMGGDVKDYWKVGSVGQNEVLRTMSVLSEYPEEKVVIGIDGCGVPVFAYPMKNIATAYKNLACIDTIQDDVLQDAAHRFIPRIHEYPHMMRGTGYLCSLINHDANIIAKGGANSVYGIGLKKERIGISFKIKDGTEAVWPLIIREIFRQIGYYNADTDKMLVSLNNGVTVNDNDTPVGEVKTVFTLEKHF</sequence>
<reference evidence="1" key="1">
    <citation type="submission" date="2021-10" db="EMBL/GenBank/DDBJ databases">
        <title>Anaerobic single-cell dispensing facilitates the cultivation of human gut bacteria.</title>
        <authorList>
            <person name="Afrizal A."/>
        </authorList>
    </citation>
    <scope>NUCLEOTIDE SEQUENCE</scope>
    <source>
        <strain evidence="1">CLA-AA-H250</strain>
    </source>
</reference>
<dbReference type="Pfam" id="PF06089">
    <property type="entry name" value="Asparaginase_II"/>
    <property type="match status" value="1"/>
</dbReference>
<dbReference type="InterPro" id="IPR010349">
    <property type="entry name" value="Asparaginase_II"/>
</dbReference>
<evidence type="ECO:0000313" key="2">
    <source>
        <dbReference type="Proteomes" id="UP001199424"/>
    </source>
</evidence>
<dbReference type="RefSeq" id="WP_308448679.1">
    <property type="nucleotide sequence ID" value="NZ_JAJEQC010000002.1"/>
</dbReference>
<dbReference type="AlphaFoldDB" id="A0AAE3AKY0"/>
<name>A0AAE3AKY0_9FIRM</name>
<dbReference type="PANTHER" id="PTHR42110:SF1">
    <property type="entry name" value="L-ASPARAGINASE, PUTATIVE (AFU_ORTHOLOGUE AFUA_3G11890)-RELATED"/>
    <property type="match status" value="1"/>
</dbReference>
<keyword evidence="2" id="KW-1185">Reference proteome</keyword>